<dbReference type="PANTHER" id="PTHR43317:SF1">
    <property type="entry name" value="THERMOSPERMINE SYNTHASE ACAULIS5"/>
    <property type="match status" value="1"/>
</dbReference>
<dbReference type="InterPro" id="IPR029063">
    <property type="entry name" value="SAM-dependent_MTases_sf"/>
</dbReference>
<feature type="active site" description="Proton acceptor" evidence="5 6">
    <location>
        <position position="163"/>
    </location>
</feature>
<comment type="subunit">
    <text evidence="5">Homodimer or homotetramer.</text>
</comment>
<feature type="binding site" evidence="5">
    <location>
        <position position="172"/>
    </location>
    <ligand>
        <name>S-methyl-5'-thioadenosine</name>
        <dbReference type="ChEBI" id="CHEBI:17509"/>
    </ligand>
</feature>
<dbReference type="Pfam" id="PF17284">
    <property type="entry name" value="Spermine_synt_N"/>
    <property type="match status" value="1"/>
</dbReference>
<comment type="caution">
    <text evidence="8">The sequence shown here is derived from an EMBL/GenBank/DDBJ whole genome shotgun (WGS) entry which is preliminary data.</text>
</comment>
<comment type="pathway">
    <text evidence="5">Amine and polyamine biosynthesis; spermidine biosynthesis; spermidine from putrescine: step 1/1.</text>
</comment>
<dbReference type="Pfam" id="PF01564">
    <property type="entry name" value="Spermine_synth"/>
    <property type="match status" value="1"/>
</dbReference>
<sequence>MAGATVGADLWLNETITPWDIYAHGALGVLAYRKTQYQEMYIVQSGSYGKALMLDGKWQSATADEFLYHEGLVHPALVLHGQPRQVLILGGAEGATIREVLRWKSIERVVMVDIDGEVVQACRDLLPEMHQNAFDDPRVELVIADAQTFMANTAEKWDAVIADLSDPIEDGPAFPLFTQEFYTQVRSVLTPEGFLVVQSGNLTLPELHIHARFFKTVQSVFPYANTCTCHAMSYGVPLSFILARQTPFNTVPEPAETDRLLAEQTTGGFRLMDGTTVLGMMQTPRYVRDRIAQETQIYTLKSPPKPFGKGTIQ</sequence>
<dbReference type="EMBL" id="WVIC01000009">
    <property type="protein sequence ID" value="NCJ06146.1"/>
    <property type="molecule type" value="Genomic_DNA"/>
</dbReference>
<dbReference type="InterPro" id="IPR035246">
    <property type="entry name" value="Spermidine_synt_N"/>
</dbReference>
<evidence type="ECO:0000256" key="4">
    <source>
        <dbReference type="ARBA" id="ARBA00048874"/>
    </source>
</evidence>
<dbReference type="HAMAP" id="MF_00198">
    <property type="entry name" value="Spermidine_synth"/>
    <property type="match status" value="1"/>
</dbReference>
<reference evidence="8" key="1">
    <citation type="submission" date="2019-12" db="EMBL/GenBank/DDBJ databases">
        <title>High-Quality draft genome sequences of three cyanobacteria isolated from the limestone walls of the Old Cathedral of Coimbra.</title>
        <authorList>
            <person name="Tiago I."/>
            <person name="Soares F."/>
            <person name="Portugal A."/>
        </authorList>
    </citation>
    <scope>NUCLEOTIDE SEQUENCE [LARGE SCALE GENOMIC DNA]</scope>
    <source>
        <strain evidence="8">C</strain>
    </source>
</reference>
<dbReference type="AlphaFoldDB" id="A0A8K1ZY44"/>
<dbReference type="InterPro" id="IPR001045">
    <property type="entry name" value="Spermi_synthase"/>
</dbReference>
<feature type="binding site" evidence="5">
    <location>
        <position position="38"/>
    </location>
    <ligand>
        <name>S-methyl-5'-thioadenosine</name>
        <dbReference type="ChEBI" id="CHEBI:17509"/>
    </ligand>
</feature>
<keyword evidence="9" id="KW-1185">Reference proteome</keyword>
<dbReference type="EC" id="2.5.1.16" evidence="5"/>
<keyword evidence="5" id="KW-0745">Spermidine biosynthesis</keyword>
<comment type="function">
    <text evidence="5">Catalyzes the irreversible transfer of a propylamine group from the amino donor S-adenosylmethioninamine (decarboxy-AdoMet) to putrescine (1,4-diaminobutane) to yield spermidine.</text>
</comment>
<feature type="binding site" evidence="5">
    <location>
        <begin position="145"/>
        <end position="146"/>
    </location>
    <ligand>
        <name>S-methyl-5'-thioadenosine</name>
        <dbReference type="ChEBI" id="CHEBI:17509"/>
    </ligand>
</feature>
<dbReference type="Gene3D" id="2.30.140.10">
    <property type="entry name" value="Spermidine synthase, tetramerisation domain"/>
    <property type="match status" value="1"/>
</dbReference>
<dbReference type="Proteomes" id="UP000607397">
    <property type="component" value="Unassembled WGS sequence"/>
</dbReference>
<dbReference type="InterPro" id="IPR037163">
    <property type="entry name" value="Spermidine_synt_N_sf"/>
</dbReference>
<comment type="catalytic activity">
    <reaction evidence="5">
        <text>S-adenosyl 3-(methylsulfanyl)propylamine + putrescine = S-methyl-5'-thioadenosine + spermidine + H(+)</text>
        <dbReference type="Rhea" id="RHEA:12721"/>
        <dbReference type="ChEBI" id="CHEBI:15378"/>
        <dbReference type="ChEBI" id="CHEBI:17509"/>
        <dbReference type="ChEBI" id="CHEBI:57443"/>
        <dbReference type="ChEBI" id="CHEBI:57834"/>
        <dbReference type="ChEBI" id="CHEBI:326268"/>
        <dbReference type="EC" id="2.5.1.16"/>
    </reaction>
</comment>
<dbReference type="RefSeq" id="WP_161824621.1">
    <property type="nucleotide sequence ID" value="NZ_WVIC01000009.1"/>
</dbReference>
<evidence type="ECO:0000256" key="3">
    <source>
        <dbReference type="ARBA" id="ARBA00023115"/>
    </source>
</evidence>
<dbReference type="UniPathway" id="UPA00248">
    <property type="reaction ID" value="UER00314"/>
</dbReference>
<keyword evidence="2 5" id="KW-0808">Transferase</keyword>
<evidence type="ECO:0000256" key="2">
    <source>
        <dbReference type="ARBA" id="ARBA00022679"/>
    </source>
</evidence>
<dbReference type="GO" id="GO:0004766">
    <property type="term" value="F:spermidine synthase activity"/>
    <property type="evidence" value="ECO:0007669"/>
    <property type="project" value="UniProtKB-UniRule"/>
</dbReference>
<evidence type="ECO:0000256" key="6">
    <source>
        <dbReference type="PROSITE-ProRule" id="PRU00354"/>
    </source>
</evidence>
<accession>A0A8K1ZY44</accession>
<gene>
    <name evidence="5" type="primary">speE</name>
    <name evidence="8" type="ORF">GS597_06365</name>
</gene>
<feature type="domain" description="PABS" evidence="7">
    <location>
        <begin position="9"/>
        <end position="245"/>
    </location>
</feature>
<evidence type="ECO:0000259" key="7">
    <source>
        <dbReference type="PROSITE" id="PS51006"/>
    </source>
</evidence>
<dbReference type="GO" id="GO:0008295">
    <property type="term" value="P:spermidine biosynthetic process"/>
    <property type="evidence" value="ECO:0007669"/>
    <property type="project" value="UniProtKB-UniRule"/>
</dbReference>
<dbReference type="SUPFAM" id="SSF53335">
    <property type="entry name" value="S-adenosyl-L-methionine-dependent methyltransferases"/>
    <property type="match status" value="1"/>
</dbReference>
<evidence type="ECO:0000256" key="1">
    <source>
        <dbReference type="ARBA" id="ARBA00007867"/>
    </source>
</evidence>
<evidence type="ECO:0000313" key="9">
    <source>
        <dbReference type="Proteomes" id="UP000607397"/>
    </source>
</evidence>
<comment type="caution">
    <text evidence="5">Lacks conserved residue(s) required for the propagation of feature annotation.</text>
</comment>
<feature type="binding site" evidence="5">
    <location>
        <position position="113"/>
    </location>
    <ligand>
        <name>S-methyl-5'-thioadenosine</name>
        <dbReference type="ChEBI" id="CHEBI:17509"/>
    </ligand>
</feature>
<comment type="similarity">
    <text evidence="1 5">Belongs to the spermidine/spermine synthase family.</text>
</comment>
<comment type="catalytic activity">
    <reaction evidence="4">
        <text>S-adenosyl 3-(methylsulfanyl)propylamine + spermidine = thermospermine + S-methyl-5'-thioadenosine + H(+)</text>
        <dbReference type="Rhea" id="RHEA:30515"/>
        <dbReference type="ChEBI" id="CHEBI:15378"/>
        <dbReference type="ChEBI" id="CHEBI:17509"/>
        <dbReference type="ChEBI" id="CHEBI:57443"/>
        <dbReference type="ChEBI" id="CHEBI:57834"/>
        <dbReference type="ChEBI" id="CHEBI:59903"/>
        <dbReference type="EC" id="2.5.1.79"/>
    </reaction>
</comment>
<dbReference type="FunFam" id="3.40.50.150:FF:000088">
    <property type="entry name" value="Polyamine aminopropyltransferase"/>
    <property type="match status" value="1"/>
</dbReference>
<evidence type="ECO:0000256" key="5">
    <source>
        <dbReference type="HAMAP-Rule" id="MF_00198"/>
    </source>
</evidence>
<protein>
    <recommendedName>
        <fullName evidence="5">Polyamine aminopropyltransferase</fullName>
    </recommendedName>
    <alternativeName>
        <fullName evidence="5">Putrescine aminopropyltransferase</fullName>
        <shortName evidence="5">PAPT</shortName>
    </alternativeName>
    <alternativeName>
        <fullName evidence="5">Spermidine synthase</fullName>
        <shortName evidence="5">SPDS</shortName>
        <shortName evidence="5">SPDSY</shortName>
        <ecNumber evidence="5">2.5.1.16</ecNumber>
    </alternativeName>
</protein>
<dbReference type="Gene3D" id="3.40.50.150">
    <property type="entry name" value="Vaccinia Virus protein VP39"/>
    <property type="match status" value="1"/>
</dbReference>
<keyword evidence="3 5" id="KW-0620">Polyamine biosynthesis</keyword>
<dbReference type="PANTHER" id="PTHR43317">
    <property type="entry name" value="THERMOSPERMINE SYNTHASE ACAULIS5"/>
    <property type="match status" value="1"/>
</dbReference>
<dbReference type="CDD" id="cd02440">
    <property type="entry name" value="AdoMet_MTases"/>
    <property type="match status" value="1"/>
</dbReference>
<feature type="binding site" evidence="5">
    <location>
        <position position="93"/>
    </location>
    <ligand>
        <name>spermidine</name>
        <dbReference type="ChEBI" id="CHEBI:57834"/>
    </ligand>
</feature>
<organism evidence="8 9">
    <name type="scientific">Petrachloros mirabilis ULC683</name>
    <dbReference type="NCBI Taxonomy" id="2781853"/>
    <lineage>
        <taxon>Bacteria</taxon>
        <taxon>Bacillati</taxon>
        <taxon>Cyanobacteriota</taxon>
        <taxon>Cyanophyceae</taxon>
        <taxon>Synechococcales</taxon>
        <taxon>Petrachlorosaceae</taxon>
        <taxon>Petrachloros</taxon>
        <taxon>Petrachloros mirabilis</taxon>
    </lineage>
</organism>
<dbReference type="PROSITE" id="PS51006">
    <property type="entry name" value="PABS_2"/>
    <property type="match status" value="1"/>
</dbReference>
<evidence type="ECO:0000313" key="8">
    <source>
        <dbReference type="EMBL" id="NCJ06146.1"/>
    </source>
</evidence>
<dbReference type="GO" id="GO:0010487">
    <property type="term" value="F:thermospermine synthase activity"/>
    <property type="evidence" value="ECO:0007669"/>
    <property type="project" value="UniProtKB-EC"/>
</dbReference>
<name>A0A8K1ZY44_9CYAN</name>
<proteinExistence type="inferred from homology"/>
<feature type="binding site" evidence="5">
    <location>
        <position position="69"/>
    </location>
    <ligand>
        <name>spermidine</name>
        <dbReference type="ChEBI" id="CHEBI:57834"/>
    </ligand>
</feature>
<dbReference type="InterPro" id="IPR030374">
    <property type="entry name" value="PABS"/>
</dbReference>